<dbReference type="EMBL" id="CAJNOG010001045">
    <property type="protein sequence ID" value="CAF1401722.1"/>
    <property type="molecule type" value="Genomic_DNA"/>
</dbReference>
<evidence type="ECO:0000256" key="4">
    <source>
        <dbReference type="ARBA" id="ARBA00022989"/>
    </source>
</evidence>
<evidence type="ECO:0000256" key="3">
    <source>
        <dbReference type="ARBA" id="ARBA00022692"/>
    </source>
</evidence>
<evidence type="ECO:0000256" key="7">
    <source>
        <dbReference type="SAM" id="Phobius"/>
    </source>
</evidence>
<evidence type="ECO:0000256" key="1">
    <source>
        <dbReference type="ARBA" id="ARBA00004651"/>
    </source>
</evidence>
<dbReference type="InterPro" id="IPR017452">
    <property type="entry name" value="GPCR_Rhodpsn_7TM"/>
</dbReference>
<evidence type="ECO:0000313" key="9">
    <source>
        <dbReference type="EMBL" id="CAF0816761.1"/>
    </source>
</evidence>
<gene>
    <name evidence="9" type="ORF">IZO911_LOCUS7771</name>
    <name evidence="10" type="ORF">JYZ213_LOCUS37796</name>
    <name evidence="12" type="ORF">KXQ929_LOCUS32472</name>
    <name evidence="11" type="ORF">OXD698_LOCUS8848</name>
</gene>
<comment type="subcellular location">
    <subcellularLocation>
        <location evidence="1">Cell membrane</location>
        <topology evidence="1">Multi-pass membrane protein</topology>
    </subcellularLocation>
</comment>
<dbReference type="GO" id="GO:0004930">
    <property type="term" value="F:G protein-coupled receptor activity"/>
    <property type="evidence" value="ECO:0007669"/>
    <property type="project" value="InterPro"/>
</dbReference>
<evidence type="ECO:0000256" key="5">
    <source>
        <dbReference type="ARBA" id="ARBA00023136"/>
    </source>
</evidence>
<accession>A0A813U0I5</accession>
<comment type="caution">
    <text evidence="9">The sequence shown here is derived from an EMBL/GenBank/DDBJ whole genome shotgun (WGS) entry which is preliminary data.</text>
</comment>
<dbReference type="EMBL" id="CAJNOE010000051">
    <property type="protein sequence ID" value="CAF0816761.1"/>
    <property type="molecule type" value="Genomic_DNA"/>
</dbReference>
<feature type="transmembrane region" description="Helical" evidence="7">
    <location>
        <begin position="267"/>
        <end position="288"/>
    </location>
</feature>
<feature type="transmembrane region" description="Helical" evidence="7">
    <location>
        <begin position="144"/>
        <end position="162"/>
    </location>
</feature>
<evidence type="ECO:0000256" key="2">
    <source>
        <dbReference type="ARBA" id="ARBA00022475"/>
    </source>
</evidence>
<feature type="transmembrane region" description="Helical" evidence="7">
    <location>
        <begin position="105"/>
        <end position="124"/>
    </location>
</feature>
<dbReference type="EMBL" id="CAJOBB010003941">
    <property type="protein sequence ID" value="CAF4066539.1"/>
    <property type="molecule type" value="Genomic_DNA"/>
</dbReference>
<keyword evidence="6" id="KW-0675">Receptor</keyword>
<dbReference type="Gene3D" id="1.20.1070.10">
    <property type="entry name" value="Rhodopsin 7-helix transmembrane proteins"/>
    <property type="match status" value="1"/>
</dbReference>
<feature type="transmembrane region" description="Helical" evidence="7">
    <location>
        <begin position="30"/>
        <end position="52"/>
    </location>
</feature>
<keyword evidence="5 7" id="KW-0472">Membrane</keyword>
<dbReference type="PANTHER" id="PTHR24241:SF76">
    <property type="entry name" value="NEUROPEPTIDE SIFAMIDE RECEPTOR"/>
    <property type="match status" value="1"/>
</dbReference>
<feature type="transmembrane region" description="Helical" evidence="7">
    <location>
        <begin position="182"/>
        <end position="208"/>
    </location>
</feature>
<dbReference type="Proteomes" id="UP000663868">
    <property type="component" value="Unassembled WGS sequence"/>
</dbReference>
<dbReference type="Proteomes" id="UP000663844">
    <property type="component" value="Unassembled WGS sequence"/>
</dbReference>
<sequence length="314" mass="36464">MNTTTILFSLPNDSNSIAINNQSWFIPLDIILIVCLTLAFILSLVFLCIILLDKTCHTVAMMLAANSCFAGLFFTFTLIWMTIVSLHNDLKQIQYEDPPCKFRTYISYSGVCALFYSYLLQAIYRYMLVVYPTRLLWQSIKFQFFLIILTWIAAFVGTSPYIPSGEIRYHVDDQICQLYLHVSIILIYDVLYVYIIPINSTIFIYFKLVRYVKQINRRTTHANTVSRAQKELRMVQRIVIIVLILNILGLPYLIFVIMGLFTQPPKYHFRIAFTFVDISLFLIIIALFKFTDPVKASVLKIINRQQKIVVVPAI</sequence>
<dbReference type="PANTHER" id="PTHR24241">
    <property type="entry name" value="NEUROPEPTIDE RECEPTOR-RELATED G-PROTEIN COUPLED RECEPTOR"/>
    <property type="match status" value="1"/>
</dbReference>
<dbReference type="GO" id="GO:0005886">
    <property type="term" value="C:plasma membrane"/>
    <property type="evidence" value="ECO:0007669"/>
    <property type="project" value="UniProtKB-SubCell"/>
</dbReference>
<feature type="transmembrane region" description="Helical" evidence="7">
    <location>
        <begin position="238"/>
        <end position="261"/>
    </location>
</feature>
<dbReference type="Proteomes" id="UP000663845">
    <property type="component" value="Unassembled WGS sequence"/>
</dbReference>
<organism evidence="9 13">
    <name type="scientific">Adineta steineri</name>
    <dbReference type="NCBI Taxonomy" id="433720"/>
    <lineage>
        <taxon>Eukaryota</taxon>
        <taxon>Metazoa</taxon>
        <taxon>Spiralia</taxon>
        <taxon>Gnathifera</taxon>
        <taxon>Rotifera</taxon>
        <taxon>Eurotatoria</taxon>
        <taxon>Bdelloidea</taxon>
        <taxon>Adinetida</taxon>
        <taxon>Adinetidae</taxon>
        <taxon>Adineta</taxon>
    </lineage>
</organism>
<dbReference type="GO" id="GO:0042277">
    <property type="term" value="F:peptide binding"/>
    <property type="evidence" value="ECO:0007669"/>
    <property type="project" value="TreeGrafter"/>
</dbReference>
<evidence type="ECO:0000313" key="11">
    <source>
        <dbReference type="EMBL" id="CAF3647909.1"/>
    </source>
</evidence>
<dbReference type="EMBL" id="CAJOAZ010000435">
    <property type="protein sequence ID" value="CAF3647909.1"/>
    <property type="molecule type" value="Genomic_DNA"/>
</dbReference>
<evidence type="ECO:0000256" key="6">
    <source>
        <dbReference type="ARBA" id="ARBA00023170"/>
    </source>
</evidence>
<keyword evidence="4 7" id="KW-1133">Transmembrane helix</keyword>
<dbReference type="GO" id="GO:0032870">
    <property type="term" value="P:cellular response to hormone stimulus"/>
    <property type="evidence" value="ECO:0007669"/>
    <property type="project" value="TreeGrafter"/>
</dbReference>
<dbReference type="AlphaFoldDB" id="A0A813U0I5"/>
<proteinExistence type="predicted"/>
<dbReference type="PROSITE" id="PS50262">
    <property type="entry name" value="G_PROTEIN_RECEP_F1_2"/>
    <property type="match status" value="1"/>
</dbReference>
<feature type="domain" description="G-protein coupled receptors family 1 profile" evidence="8">
    <location>
        <begin position="42"/>
        <end position="296"/>
    </location>
</feature>
<dbReference type="SUPFAM" id="SSF81321">
    <property type="entry name" value="Family A G protein-coupled receptor-like"/>
    <property type="match status" value="1"/>
</dbReference>
<reference evidence="9" key="1">
    <citation type="submission" date="2021-02" db="EMBL/GenBank/DDBJ databases">
        <authorList>
            <person name="Nowell W R."/>
        </authorList>
    </citation>
    <scope>NUCLEOTIDE SEQUENCE</scope>
</reference>
<dbReference type="Pfam" id="PF00001">
    <property type="entry name" value="7tm_1"/>
    <property type="match status" value="1"/>
</dbReference>
<dbReference type="InterPro" id="IPR000276">
    <property type="entry name" value="GPCR_Rhodpsn"/>
</dbReference>
<protein>
    <recommendedName>
        <fullName evidence="8">G-protein coupled receptors family 1 profile domain-containing protein</fullName>
    </recommendedName>
</protein>
<keyword evidence="2" id="KW-1003">Cell membrane</keyword>
<dbReference type="Proteomes" id="UP000663860">
    <property type="component" value="Unassembled WGS sequence"/>
</dbReference>
<evidence type="ECO:0000313" key="13">
    <source>
        <dbReference type="Proteomes" id="UP000663860"/>
    </source>
</evidence>
<evidence type="ECO:0000259" key="8">
    <source>
        <dbReference type="PROSITE" id="PS50262"/>
    </source>
</evidence>
<feature type="transmembrane region" description="Helical" evidence="7">
    <location>
        <begin position="59"/>
        <end position="85"/>
    </location>
</feature>
<evidence type="ECO:0000313" key="10">
    <source>
        <dbReference type="EMBL" id="CAF1401722.1"/>
    </source>
</evidence>
<keyword evidence="3 7" id="KW-0812">Transmembrane</keyword>
<evidence type="ECO:0000313" key="12">
    <source>
        <dbReference type="EMBL" id="CAF4066539.1"/>
    </source>
</evidence>
<dbReference type="CDD" id="cd00637">
    <property type="entry name" value="7tm_classA_rhodopsin-like"/>
    <property type="match status" value="1"/>
</dbReference>
<name>A0A813U0I5_9BILA</name>